<dbReference type="InterPro" id="IPR050135">
    <property type="entry name" value="dGTPase-like"/>
</dbReference>
<name>I1BY28_RHIO9</name>
<dbReference type="CDD" id="cd00077">
    <property type="entry name" value="HDc"/>
    <property type="match status" value="1"/>
</dbReference>
<keyword evidence="3" id="KW-1185">Reference proteome</keyword>
<dbReference type="InterPro" id="IPR003607">
    <property type="entry name" value="HD/PDEase_dom"/>
</dbReference>
<dbReference type="VEuPathDB" id="FungiDB:RO3G_05813"/>
<organism evidence="2 3">
    <name type="scientific">Rhizopus delemar (strain RA 99-880 / ATCC MYA-4621 / FGSC 9543 / NRRL 43880)</name>
    <name type="common">Mucormycosis agent</name>
    <name type="synonym">Rhizopus arrhizus var. delemar</name>
    <dbReference type="NCBI Taxonomy" id="246409"/>
    <lineage>
        <taxon>Eukaryota</taxon>
        <taxon>Fungi</taxon>
        <taxon>Fungi incertae sedis</taxon>
        <taxon>Mucoromycota</taxon>
        <taxon>Mucoromycotina</taxon>
        <taxon>Mucoromycetes</taxon>
        <taxon>Mucorales</taxon>
        <taxon>Mucorineae</taxon>
        <taxon>Rhizopodaceae</taxon>
        <taxon>Rhizopus</taxon>
    </lineage>
</organism>
<dbReference type="PANTHER" id="PTHR11373:SF4">
    <property type="entry name" value="DEOXYNUCLEOSIDE TRIPHOSPHATE TRIPHOSPHOHYDROLASE SAMHD1"/>
    <property type="match status" value="1"/>
</dbReference>
<dbReference type="InParanoid" id="I1BY28"/>
<dbReference type="SUPFAM" id="SSF109604">
    <property type="entry name" value="HD-domain/PDEase-like"/>
    <property type="match status" value="1"/>
</dbReference>
<evidence type="ECO:0000259" key="1">
    <source>
        <dbReference type="Pfam" id="PF01966"/>
    </source>
</evidence>
<dbReference type="InterPro" id="IPR006674">
    <property type="entry name" value="HD_domain"/>
</dbReference>
<sequence>MAKNNIVNTFEDSFYDQNLKHHHKVINDPIHGYITLDDYTIDFIDTVQFQRLRELKQLGVLYYVFPGASHNRFEHSIGVSHLAGTLVERFAREQPELEISSNEIKCVKLAGLCHDLGKKMWVVQKQPNCPPPGSTWTHEQGSERMLEYLVDDNQIDIEKDEINFIKDLIAGEPRESSRVINNEICYHHKEVYNLYEMFHTRHSLHRQIYTHRVGTAIELMVVDAFLAANDYLKIADMIDNPEDYLHLTDDIVHTIEKSKCPELEKARHIIKSIRKRDLYKFVDEFLIPPELEDRLDKHIINAQNIVNHQTDNAGLTERDVIVRFTKINYAMNERNPVDSIRFYSKFNEQESFNISKQKVSYMIPSKFQDITIRVFTRDPLKMQAIQKAFRKCLKEITHISDLDPTVSLPEGRLNSKRFRSNGHEKV</sequence>
<dbReference type="AlphaFoldDB" id="I1BY28"/>
<dbReference type="RefSeq" id="XP_067516504.1">
    <property type="nucleotide sequence ID" value="XM_067660403.1"/>
</dbReference>
<dbReference type="OrthoDB" id="9991235at2759"/>
<evidence type="ECO:0000313" key="2">
    <source>
        <dbReference type="EMBL" id="EIE81108.1"/>
    </source>
</evidence>
<dbReference type="Proteomes" id="UP000009138">
    <property type="component" value="Unassembled WGS sequence"/>
</dbReference>
<dbReference type="EMBL" id="CH476735">
    <property type="protein sequence ID" value="EIE81108.1"/>
    <property type="molecule type" value="Genomic_DNA"/>
</dbReference>
<reference evidence="2 3" key="1">
    <citation type="journal article" date="2009" name="PLoS Genet.">
        <title>Genomic analysis of the basal lineage fungus Rhizopus oryzae reveals a whole-genome duplication.</title>
        <authorList>
            <person name="Ma L.-J."/>
            <person name="Ibrahim A.S."/>
            <person name="Skory C."/>
            <person name="Grabherr M.G."/>
            <person name="Burger G."/>
            <person name="Butler M."/>
            <person name="Elias M."/>
            <person name="Idnurm A."/>
            <person name="Lang B.F."/>
            <person name="Sone T."/>
            <person name="Abe A."/>
            <person name="Calvo S.E."/>
            <person name="Corrochano L.M."/>
            <person name="Engels R."/>
            <person name="Fu J."/>
            <person name="Hansberg W."/>
            <person name="Kim J.-M."/>
            <person name="Kodira C.D."/>
            <person name="Koehrsen M.J."/>
            <person name="Liu B."/>
            <person name="Miranda-Saavedra D."/>
            <person name="O'Leary S."/>
            <person name="Ortiz-Castellanos L."/>
            <person name="Poulter R."/>
            <person name="Rodriguez-Romero J."/>
            <person name="Ruiz-Herrera J."/>
            <person name="Shen Y.-Q."/>
            <person name="Zeng Q."/>
            <person name="Galagan J."/>
            <person name="Birren B.W."/>
            <person name="Cuomo C.A."/>
            <person name="Wickes B.L."/>
        </authorList>
    </citation>
    <scope>NUCLEOTIDE SEQUENCE [LARGE SCALE GENOMIC DNA]</scope>
    <source>
        <strain evidence="3">RA 99-880 / ATCC MYA-4621 / FGSC 9543 / NRRL 43880</strain>
    </source>
</reference>
<feature type="domain" description="HD" evidence="1">
    <location>
        <begin position="72"/>
        <end position="157"/>
    </location>
</feature>
<dbReference type="Gene3D" id="1.10.3210.10">
    <property type="entry name" value="Hypothetical protein af1432"/>
    <property type="match status" value="2"/>
</dbReference>
<dbReference type="Gene3D" id="3.30.70.2760">
    <property type="match status" value="1"/>
</dbReference>
<evidence type="ECO:0000313" key="3">
    <source>
        <dbReference type="Proteomes" id="UP000009138"/>
    </source>
</evidence>
<dbReference type="GO" id="GO:0008832">
    <property type="term" value="F:dGTPase activity"/>
    <property type="evidence" value="ECO:0007669"/>
    <property type="project" value="TreeGrafter"/>
</dbReference>
<dbReference type="PANTHER" id="PTHR11373">
    <property type="entry name" value="DEOXYNUCLEOSIDE TRIPHOSPHATE TRIPHOSPHOHYDROLASE"/>
    <property type="match status" value="1"/>
</dbReference>
<dbReference type="GeneID" id="93612784"/>
<accession>I1BY28</accession>
<dbReference type="GO" id="GO:0006203">
    <property type="term" value="P:dGTP catabolic process"/>
    <property type="evidence" value="ECO:0007669"/>
    <property type="project" value="TreeGrafter"/>
</dbReference>
<gene>
    <name evidence="2" type="ORF">RO3G_05813</name>
</gene>
<dbReference type="STRING" id="246409.I1BY28"/>
<protein>
    <recommendedName>
        <fullName evidence="1">HD domain-containing protein</fullName>
    </recommendedName>
</protein>
<dbReference type="Pfam" id="PF01966">
    <property type="entry name" value="HD"/>
    <property type="match status" value="1"/>
</dbReference>
<proteinExistence type="predicted"/>
<dbReference type="OMA" id="HEDMSER"/>
<dbReference type="GO" id="GO:0005634">
    <property type="term" value="C:nucleus"/>
    <property type="evidence" value="ECO:0007669"/>
    <property type="project" value="TreeGrafter"/>
</dbReference>
<dbReference type="eggNOG" id="KOG2681">
    <property type="taxonomic scope" value="Eukaryota"/>
</dbReference>